<dbReference type="KEGG" id="odi:ODI_R3227"/>
<evidence type="ECO:0000256" key="6">
    <source>
        <dbReference type="ARBA" id="ARBA00022839"/>
    </source>
</evidence>
<evidence type="ECO:0000313" key="19">
    <source>
        <dbReference type="EMBL" id="SOE51144.1"/>
    </source>
</evidence>
<gene>
    <name evidence="18" type="ORF">ODI_00386</name>
    <name evidence="19" type="ORF">ODI_R3227</name>
</gene>
<dbReference type="GO" id="GO:0033202">
    <property type="term" value="C:DNA helicase complex"/>
    <property type="evidence" value="ECO:0007669"/>
    <property type="project" value="TreeGrafter"/>
</dbReference>
<keyword evidence="10" id="KW-0413">Isomerase</keyword>
<evidence type="ECO:0000256" key="8">
    <source>
        <dbReference type="ARBA" id="ARBA00023125"/>
    </source>
</evidence>
<keyword evidence="5 15" id="KW-0347">Helicase</keyword>
<comment type="catalytic activity">
    <reaction evidence="14">
        <text>ATP + H2O = ADP + phosphate + H(+)</text>
        <dbReference type="Rhea" id="RHEA:13065"/>
        <dbReference type="ChEBI" id="CHEBI:15377"/>
        <dbReference type="ChEBI" id="CHEBI:15378"/>
        <dbReference type="ChEBI" id="CHEBI:30616"/>
        <dbReference type="ChEBI" id="CHEBI:43474"/>
        <dbReference type="ChEBI" id="CHEBI:456216"/>
        <dbReference type="EC" id="5.6.2.4"/>
    </reaction>
</comment>
<keyword evidence="7 15" id="KW-0067">ATP-binding</keyword>
<keyword evidence="20" id="KW-1185">Reference proteome</keyword>
<feature type="binding site" evidence="15">
    <location>
        <begin position="27"/>
        <end position="34"/>
    </location>
    <ligand>
        <name>ATP</name>
        <dbReference type="ChEBI" id="CHEBI:30616"/>
    </ligand>
</feature>
<dbReference type="GO" id="GO:0005524">
    <property type="term" value="F:ATP binding"/>
    <property type="evidence" value="ECO:0007669"/>
    <property type="project" value="UniProtKB-UniRule"/>
</dbReference>
<evidence type="ECO:0000256" key="11">
    <source>
        <dbReference type="ARBA" id="ARBA00034617"/>
    </source>
</evidence>
<evidence type="ECO:0000259" key="16">
    <source>
        <dbReference type="PROSITE" id="PS51198"/>
    </source>
</evidence>
<evidence type="ECO:0000256" key="2">
    <source>
        <dbReference type="ARBA" id="ARBA00022741"/>
    </source>
</evidence>
<evidence type="ECO:0000256" key="3">
    <source>
        <dbReference type="ARBA" id="ARBA00022763"/>
    </source>
</evidence>
<sequence length="1111" mass="120326">MTEERLPQDHAERLRALDPMQSFLVQAPAGSGKTELLTDRILALLPTVSRPEEIVAITFTRKAASEMHARVLEKLARGLEPEPEAPHARRSWTLARRALAHDAQQGWNLLRHPARLGVRTIDAFCAGLLRSMPWLSGMGGMPGIADDARLHYDKAAQATLALAEDEAFDAVRRLLAHLDMDLGAARDALSAMLGQRDQWLPLLRHGDDREALEAALHDTVAVELRALARLMPRGWAESLSGPARLACDNLTAEGLPNLLAPLADWDGAAFSSDPHSLACWRALAHLLLTKEGGLRSPRGVNKNLGFPAKCAYKAPFTAWLEEHGDVGTPAWVTRLDGVRGLPEPGFSDAQWDVLGAQLMTLRLAAAQLQLQFAEAGEVDFIEVSQRVQAALGRADDPGELLLRLDASIRHLLIDEFQDTSQAQIDLVGTLTSGWQDGDGRTLFLVGDPMQSIYRFRKAEVGLFLHVRDQGLGALRPIFLSLTDNFRSQAGVVAWVNDVFAQVLPPADDAVTGAIRYAPSAAFHAAMDGPALQFHAVWPDEQDPDPGADCVARLAREALAAHADSAHPVAVLVRARSHLGRLTRRLARDGIPSRAVELVPLARRECVADLVQLVRALSHPGDRLAWLAVLRSPLCGLTLDSLHALFGADHRLPVPVLMARALAEGEDGTQPARAVLAADEHARLARAASILLDEGNASGGVPFAAWVERIWRLLGGTGLYAGAGDVRDTESLLRLVERLAPYGGLDTDALDAAVARLFASSDADGPAVEIMTMHKSKGLQFDTVILYGLERAPRGDQPPLVRFEQSEGRVLLGPVKARAEKEHDPVSLFLARRERRRAEYEADRLLYVAATRARERLHLVAALTPGEDGGARAPGATSLLARLWPHLAAPQAPARMDGVAALAAGAPALRGEPLRRVAAHAVPAPLSAPLAPPAAAGDSLWESQAGHEASVGTLVHAWLAQIGRDGLDAWPAEHLAANLARMRRQLTRVGVPDGTADAAAQDVLDALQASVRHERGRWLLSQGHARREWPLLDLAGKVSVIDLALDTDAGWLVVDYKTSVPRQHESGEAFTARMRLRHAEQLRRYVAQVAALDARPVKAALYFPRADIWIEF</sequence>
<comment type="catalytic activity">
    <reaction evidence="11">
        <text>Couples ATP hydrolysis with the unwinding of duplex DNA by translocating in the 3'-5' direction.</text>
        <dbReference type="EC" id="5.6.2.4"/>
    </reaction>
</comment>
<dbReference type="EC" id="5.6.2.4" evidence="12"/>
<dbReference type="InterPro" id="IPR014017">
    <property type="entry name" value="DNA_helicase_UvrD-like_C"/>
</dbReference>
<dbReference type="InterPro" id="IPR027417">
    <property type="entry name" value="P-loop_NTPase"/>
</dbReference>
<evidence type="ECO:0000256" key="7">
    <source>
        <dbReference type="ARBA" id="ARBA00022840"/>
    </source>
</evidence>
<keyword evidence="9" id="KW-0234">DNA repair</keyword>
<dbReference type="Gene3D" id="3.40.50.300">
    <property type="entry name" value="P-loop containing nucleotide triphosphate hydrolases"/>
    <property type="match status" value="4"/>
</dbReference>
<evidence type="ECO:0000256" key="4">
    <source>
        <dbReference type="ARBA" id="ARBA00022801"/>
    </source>
</evidence>
<evidence type="ECO:0000313" key="18">
    <source>
        <dbReference type="EMBL" id="SBT24994.1"/>
    </source>
</evidence>
<dbReference type="EMBL" id="FLRC01000012">
    <property type="protein sequence ID" value="SBT24994.1"/>
    <property type="molecule type" value="Genomic_DNA"/>
</dbReference>
<evidence type="ECO:0000256" key="14">
    <source>
        <dbReference type="ARBA" id="ARBA00048988"/>
    </source>
</evidence>
<dbReference type="GO" id="GO:0043138">
    <property type="term" value="F:3'-5' DNA helicase activity"/>
    <property type="evidence" value="ECO:0007669"/>
    <property type="project" value="UniProtKB-EC"/>
</dbReference>
<dbReference type="STRING" id="1851544.ODI_00386"/>
<keyword evidence="6" id="KW-0269">Exonuclease</keyword>
<dbReference type="GO" id="GO:0004527">
    <property type="term" value="F:exonuclease activity"/>
    <property type="evidence" value="ECO:0007669"/>
    <property type="project" value="UniProtKB-KW"/>
</dbReference>
<dbReference type="Pfam" id="PF00580">
    <property type="entry name" value="UvrD-helicase"/>
    <property type="match status" value="2"/>
</dbReference>
<evidence type="ECO:0000256" key="1">
    <source>
        <dbReference type="ARBA" id="ARBA00022722"/>
    </source>
</evidence>
<name>A0A1C3K0P2_9BURK</name>
<reference evidence="18 20" key="1">
    <citation type="submission" date="2016-06" db="EMBL/GenBank/DDBJ databases">
        <authorList>
            <person name="Kjaerup R.B."/>
            <person name="Dalgaard T.S."/>
            <person name="Juul-Madsen H.R."/>
        </authorList>
    </citation>
    <scope>NUCLEOTIDE SEQUENCE [LARGE SCALE GENOMIC DNA]</scope>
    <source>
        <strain evidence="18">Orrdi1</strain>
    </source>
</reference>
<dbReference type="InterPro" id="IPR000212">
    <property type="entry name" value="DNA_helicase_UvrD/REP"/>
</dbReference>
<dbReference type="RefSeq" id="WP_067752132.1">
    <property type="nucleotide sequence ID" value="NZ_LT907988.1"/>
</dbReference>
<reference evidence="19 20" key="2">
    <citation type="submission" date="2017-08" db="EMBL/GenBank/DDBJ databases">
        <authorList>
            <person name="de Groot N.N."/>
        </authorList>
    </citation>
    <scope>NUCLEOTIDE SEQUENCE [LARGE SCALE GENOMIC DNA]</scope>
    <source>
        <strain evidence="19">Orrdi1</strain>
    </source>
</reference>
<evidence type="ECO:0000256" key="5">
    <source>
        <dbReference type="ARBA" id="ARBA00022806"/>
    </source>
</evidence>
<dbReference type="OrthoDB" id="5905204at2"/>
<proteinExistence type="predicted"/>
<dbReference type="SUPFAM" id="SSF52540">
    <property type="entry name" value="P-loop containing nucleoside triphosphate hydrolases"/>
    <property type="match status" value="1"/>
</dbReference>
<evidence type="ECO:0000259" key="17">
    <source>
        <dbReference type="PROSITE" id="PS51217"/>
    </source>
</evidence>
<evidence type="ECO:0000256" key="13">
    <source>
        <dbReference type="ARBA" id="ARBA00034923"/>
    </source>
</evidence>
<evidence type="ECO:0000313" key="20">
    <source>
        <dbReference type="Proteomes" id="UP000078558"/>
    </source>
</evidence>
<dbReference type="Gene3D" id="3.90.320.10">
    <property type="match status" value="1"/>
</dbReference>
<dbReference type="Pfam" id="PF13361">
    <property type="entry name" value="UvrD_C"/>
    <property type="match status" value="1"/>
</dbReference>
<dbReference type="InterPro" id="IPR014016">
    <property type="entry name" value="UvrD-like_ATP-bd"/>
</dbReference>
<dbReference type="Proteomes" id="UP000078558">
    <property type="component" value="Chromosome I"/>
</dbReference>
<dbReference type="Pfam" id="PF12705">
    <property type="entry name" value="PDDEXK_1"/>
    <property type="match status" value="1"/>
</dbReference>
<protein>
    <recommendedName>
        <fullName evidence="12">DNA 3'-5' helicase</fullName>
        <ecNumber evidence="12">5.6.2.4</ecNumber>
    </recommendedName>
    <alternativeName>
        <fullName evidence="13">DNA 3'-5' helicase II</fullName>
    </alternativeName>
</protein>
<dbReference type="EMBL" id="LT907988">
    <property type="protein sequence ID" value="SOE51144.1"/>
    <property type="molecule type" value="Genomic_DNA"/>
</dbReference>
<dbReference type="InterPro" id="IPR011335">
    <property type="entry name" value="Restrct_endonuc-II-like"/>
</dbReference>
<evidence type="ECO:0000256" key="15">
    <source>
        <dbReference type="PROSITE-ProRule" id="PRU00560"/>
    </source>
</evidence>
<keyword evidence="2 15" id="KW-0547">Nucleotide-binding</keyword>
<dbReference type="PANTHER" id="PTHR11070">
    <property type="entry name" value="UVRD / RECB / PCRA DNA HELICASE FAMILY MEMBER"/>
    <property type="match status" value="1"/>
</dbReference>
<dbReference type="SUPFAM" id="SSF52980">
    <property type="entry name" value="Restriction endonuclease-like"/>
    <property type="match status" value="1"/>
</dbReference>
<feature type="domain" description="UvrD-like helicase C-terminal" evidence="17">
    <location>
        <begin position="500"/>
        <end position="777"/>
    </location>
</feature>
<dbReference type="GO" id="GO:0000725">
    <property type="term" value="P:recombinational repair"/>
    <property type="evidence" value="ECO:0007669"/>
    <property type="project" value="TreeGrafter"/>
</dbReference>
<keyword evidence="8" id="KW-0238">DNA-binding</keyword>
<keyword evidence="1" id="KW-0540">Nuclease</keyword>
<keyword evidence="4 15" id="KW-0378">Hydrolase</keyword>
<dbReference type="InterPro" id="IPR038726">
    <property type="entry name" value="PDDEXK_AddAB-type"/>
</dbReference>
<accession>A0A1C3K0P2</accession>
<dbReference type="GO" id="GO:0005829">
    <property type="term" value="C:cytosol"/>
    <property type="evidence" value="ECO:0007669"/>
    <property type="project" value="TreeGrafter"/>
</dbReference>
<keyword evidence="3" id="KW-0227">DNA damage</keyword>
<dbReference type="PANTHER" id="PTHR11070:SF2">
    <property type="entry name" value="ATP-DEPENDENT DNA HELICASE SRS2"/>
    <property type="match status" value="1"/>
</dbReference>
<organism evidence="18 20">
    <name type="scientific">Orrella dioscoreae</name>
    <dbReference type="NCBI Taxonomy" id="1851544"/>
    <lineage>
        <taxon>Bacteria</taxon>
        <taxon>Pseudomonadati</taxon>
        <taxon>Pseudomonadota</taxon>
        <taxon>Betaproteobacteria</taxon>
        <taxon>Burkholderiales</taxon>
        <taxon>Alcaligenaceae</taxon>
        <taxon>Orrella</taxon>
    </lineage>
</organism>
<dbReference type="AlphaFoldDB" id="A0A1C3K0P2"/>
<dbReference type="PROSITE" id="PS51198">
    <property type="entry name" value="UVRD_HELICASE_ATP_BIND"/>
    <property type="match status" value="1"/>
</dbReference>
<dbReference type="GO" id="GO:0003677">
    <property type="term" value="F:DNA binding"/>
    <property type="evidence" value="ECO:0007669"/>
    <property type="project" value="UniProtKB-KW"/>
</dbReference>
<dbReference type="InterPro" id="IPR011604">
    <property type="entry name" value="PDDEXK-like_dom_sf"/>
</dbReference>
<dbReference type="PROSITE" id="PS51217">
    <property type="entry name" value="UVRD_HELICASE_CTER"/>
    <property type="match status" value="1"/>
</dbReference>
<feature type="domain" description="UvrD-like helicase ATP-binding" evidence="16">
    <location>
        <begin position="6"/>
        <end position="488"/>
    </location>
</feature>
<evidence type="ECO:0000256" key="12">
    <source>
        <dbReference type="ARBA" id="ARBA00034808"/>
    </source>
</evidence>
<evidence type="ECO:0000256" key="10">
    <source>
        <dbReference type="ARBA" id="ARBA00023235"/>
    </source>
</evidence>
<evidence type="ECO:0000256" key="9">
    <source>
        <dbReference type="ARBA" id="ARBA00023204"/>
    </source>
</evidence>